<dbReference type="PROSITE" id="PS00211">
    <property type="entry name" value="ABC_TRANSPORTER_1"/>
    <property type="match status" value="1"/>
</dbReference>
<keyword evidence="5" id="KW-0547">Nucleotide-binding</keyword>
<name>A0A5R8QC94_9FIRM</name>
<dbReference type="InterPro" id="IPR011527">
    <property type="entry name" value="ABC1_TM_dom"/>
</dbReference>
<dbReference type="Pfam" id="PF00005">
    <property type="entry name" value="ABC_tran"/>
    <property type="match status" value="1"/>
</dbReference>
<evidence type="ECO:0000256" key="2">
    <source>
        <dbReference type="ARBA" id="ARBA00022448"/>
    </source>
</evidence>
<dbReference type="InterPro" id="IPR003439">
    <property type="entry name" value="ABC_transporter-like_ATP-bd"/>
</dbReference>
<dbReference type="RefSeq" id="WP_138190743.1">
    <property type="nucleotide sequence ID" value="NZ_VBWP01000004.1"/>
</dbReference>
<dbReference type="InParanoid" id="A0A5R8QC94"/>
<feature type="transmembrane region" description="Helical" evidence="9">
    <location>
        <begin position="156"/>
        <end position="174"/>
    </location>
</feature>
<feature type="domain" description="ABC transmembrane type-1" evidence="11">
    <location>
        <begin position="16"/>
        <end position="298"/>
    </location>
</feature>
<dbReference type="OrthoDB" id="9762778at2"/>
<gene>
    <name evidence="12" type="ORF">FEZ08_05660</name>
</gene>
<sequence>MKTIVGYLRGFKKETILGPFFKWLEAVFELLQPLLMAQIIDVGIANNDTAFILRYGLYMAILAVVGYICSVICQYFAARASQGYGTVVRNSLFAHINRLSVGQVRQFGASSLTTRMTNDVNQLQLAVAMLIRLVVRAPFIIIGATVLAFFIDATTAIIFVVIIPLIVVVLYVVMSRSVPFYTVIQQKVDGLSRITRENLSGIRVIRAFAKQREAADKFIEASSDVRDTSIRVGKISAWLNPLTYLILNFGIIAVLWYGGMQVNIGNLAQGEVIALVSYMTQILLALIVVANLVIIFTRSYASSLRVAEVLNTPPSITEAGGVPDSVIKNSPEKVRFEQVSFGFDDAREPVLRDVNFSLDAGKTLGIIGGTGAGKSTLVQLLPRFFDVTQGAVLINGIDVREYQFAALRGLVNVIPQRAVVFTGTIAENLRFGNAAATDEELWQALEIAQARDFVERMEAGLDTMIYQGGKNLSGGQRQRLTIARALVSEPDILVFDDSSSALDVATDKALRSAIAEQLGGTTVIVVSQRINAIRHADSILVLEKGQVVAQGDHEQLLATSKVYREIAASQLPETEAV</sequence>
<keyword evidence="2" id="KW-0813">Transport</keyword>
<dbReference type="InterPro" id="IPR027417">
    <property type="entry name" value="P-loop_NTPase"/>
</dbReference>
<dbReference type="SUPFAM" id="SSF90123">
    <property type="entry name" value="ABC transporter transmembrane region"/>
    <property type="match status" value="1"/>
</dbReference>
<evidence type="ECO:0000256" key="1">
    <source>
        <dbReference type="ARBA" id="ARBA00004651"/>
    </source>
</evidence>
<protein>
    <submittedName>
        <fullName evidence="12">ABC transporter ATP-binding protein</fullName>
    </submittedName>
</protein>
<feature type="domain" description="ABC transporter" evidence="10">
    <location>
        <begin position="334"/>
        <end position="569"/>
    </location>
</feature>
<dbReference type="PANTHER" id="PTHR43394:SF1">
    <property type="entry name" value="ATP-BINDING CASSETTE SUB-FAMILY B MEMBER 10, MITOCHONDRIAL"/>
    <property type="match status" value="1"/>
</dbReference>
<keyword evidence="8 9" id="KW-0472">Membrane</keyword>
<dbReference type="GO" id="GO:0015421">
    <property type="term" value="F:ABC-type oligopeptide transporter activity"/>
    <property type="evidence" value="ECO:0007669"/>
    <property type="project" value="TreeGrafter"/>
</dbReference>
<feature type="transmembrane region" description="Helical" evidence="9">
    <location>
        <begin position="278"/>
        <end position="296"/>
    </location>
</feature>
<feature type="transmembrane region" description="Helical" evidence="9">
    <location>
        <begin position="125"/>
        <end position="150"/>
    </location>
</feature>
<accession>A0A5R8QC94</accession>
<dbReference type="PROSITE" id="PS50929">
    <property type="entry name" value="ABC_TM1F"/>
    <property type="match status" value="1"/>
</dbReference>
<evidence type="ECO:0000256" key="7">
    <source>
        <dbReference type="ARBA" id="ARBA00022989"/>
    </source>
</evidence>
<dbReference type="InterPro" id="IPR036640">
    <property type="entry name" value="ABC1_TM_sf"/>
</dbReference>
<comment type="caution">
    <text evidence="12">The sequence shown here is derived from an EMBL/GenBank/DDBJ whole genome shotgun (WGS) entry which is preliminary data.</text>
</comment>
<evidence type="ECO:0000313" key="12">
    <source>
        <dbReference type="EMBL" id="TLG74191.1"/>
    </source>
</evidence>
<dbReference type="SMART" id="SM00382">
    <property type="entry name" value="AAA"/>
    <property type="match status" value="1"/>
</dbReference>
<feature type="transmembrane region" description="Helical" evidence="9">
    <location>
        <begin position="238"/>
        <end position="258"/>
    </location>
</feature>
<evidence type="ECO:0000256" key="3">
    <source>
        <dbReference type="ARBA" id="ARBA00022475"/>
    </source>
</evidence>
<evidence type="ECO:0000259" key="10">
    <source>
        <dbReference type="PROSITE" id="PS50893"/>
    </source>
</evidence>
<dbReference type="FunFam" id="3.40.50.300:FF:000854">
    <property type="entry name" value="Multidrug ABC transporter ATP-binding protein"/>
    <property type="match status" value="1"/>
</dbReference>
<dbReference type="PANTHER" id="PTHR43394">
    <property type="entry name" value="ATP-DEPENDENT PERMEASE MDL1, MITOCHONDRIAL"/>
    <property type="match status" value="1"/>
</dbReference>
<reference evidence="12 13" key="1">
    <citation type="submission" date="2019-05" db="EMBL/GenBank/DDBJ databases">
        <title>Culicoidintestinum kansasii gen. nov., sp. nov. from the gastrointestinal tract of the biting midge, Culicoides sonorensis.</title>
        <authorList>
            <person name="Neupane S."/>
            <person name="Ghosh A."/>
            <person name="Gunther S."/>
            <person name="Martin K."/>
            <person name="Zurek L."/>
        </authorList>
    </citation>
    <scope>NUCLEOTIDE SEQUENCE [LARGE SCALE GENOMIC DNA]</scope>
    <source>
        <strain evidence="12 13">CS-1</strain>
    </source>
</reference>
<dbReference type="SUPFAM" id="SSF52540">
    <property type="entry name" value="P-loop containing nucleoside triphosphate hydrolases"/>
    <property type="match status" value="1"/>
</dbReference>
<keyword evidence="13" id="KW-1185">Reference proteome</keyword>
<dbReference type="GO" id="GO:0005524">
    <property type="term" value="F:ATP binding"/>
    <property type="evidence" value="ECO:0007669"/>
    <property type="project" value="UniProtKB-KW"/>
</dbReference>
<evidence type="ECO:0000256" key="4">
    <source>
        <dbReference type="ARBA" id="ARBA00022692"/>
    </source>
</evidence>
<keyword evidence="7 9" id="KW-1133">Transmembrane helix</keyword>
<evidence type="ECO:0000256" key="6">
    <source>
        <dbReference type="ARBA" id="ARBA00022840"/>
    </source>
</evidence>
<dbReference type="Pfam" id="PF00664">
    <property type="entry name" value="ABC_membrane"/>
    <property type="match status" value="1"/>
</dbReference>
<dbReference type="AlphaFoldDB" id="A0A5R8QC94"/>
<keyword evidence="3" id="KW-1003">Cell membrane</keyword>
<dbReference type="Gene3D" id="1.20.1560.10">
    <property type="entry name" value="ABC transporter type 1, transmembrane domain"/>
    <property type="match status" value="1"/>
</dbReference>
<evidence type="ECO:0000259" key="11">
    <source>
        <dbReference type="PROSITE" id="PS50929"/>
    </source>
</evidence>
<dbReference type="InterPro" id="IPR017871">
    <property type="entry name" value="ABC_transporter-like_CS"/>
</dbReference>
<dbReference type="CDD" id="cd18548">
    <property type="entry name" value="ABC_6TM_Tm287_like"/>
    <property type="match status" value="1"/>
</dbReference>
<feature type="transmembrane region" description="Helical" evidence="9">
    <location>
        <begin position="20"/>
        <end position="40"/>
    </location>
</feature>
<evidence type="ECO:0000256" key="8">
    <source>
        <dbReference type="ARBA" id="ARBA00023136"/>
    </source>
</evidence>
<keyword evidence="4 9" id="KW-0812">Transmembrane</keyword>
<dbReference type="GO" id="GO:0005886">
    <property type="term" value="C:plasma membrane"/>
    <property type="evidence" value="ECO:0007669"/>
    <property type="project" value="UniProtKB-SubCell"/>
</dbReference>
<evidence type="ECO:0000256" key="9">
    <source>
        <dbReference type="SAM" id="Phobius"/>
    </source>
</evidence>
<dbReference type="Proteomes" id="UP000306912">
    <property type="component" value="Unassembled WGS sequence"/>
</dbReference>
<comment type="subcellular location">
    <subcellularLocation>
        <location evidence="1">Cell membrane</location>
        <topology evidence="1">Multi-pass membrane protein</topology>
    </subcellularLocation>
</comment>
<organism evidence="12 13">
    <name type="scientific">Culicoidibacter larvae</name>
    <dbReference type="NCBI Taxonomy" id="2579976"/>
    <lineage>
        <taxon>Bacteria</taxon>
        <taxon>Bacillati</taxon>
        <taxon>Bacillota</taxon>
        <taxon>Culicoidibacteria</taxon>
        <taxon>Culicoidibacterales</taxon>
        <taxon>Culicoidibacteraceae</taxon>
        <taxon>Culicoidibacter</taxon>
    </lineage>
</organism>
<proteinExistence type="predicted"/>
<dbReference type="Gene3D" id="3.40.50.300">
    <property type="entry name" value="P-loop containing nucleotide triphosphate hydrolases"/>
    <property type="match status" value="1"/>
</dbReference>
<dbReference type="InterPro" id="IPR003593">
    <property type="entry name" value="AAA+_ATPase"/>
</dbReference>
<dbReference type="InterPro" id="IPR039421">
    <property type="entry name" value="Type_1_exporter"/>
</dbReference>
<dbReference type="EMBL" id="VBWP01000004">
    <property type="protein sequence ID" value="TLG74191.1"/>
    <property type="molecule type" value="Genomic_DNA"/>
</dbReference>
<evidence type="ECO:0000313" key="13">
    <source>
        <dbReference type="Proteomes" id="UP000306912"/>
    </source>
</evidence>
<evidence type="ECO:0000256" key="5">
    <source>
        <dbReference type="ARBA" id="ARBA00022741"/>
    </source>
</evidence>
<keyword evidence="6 12" id="KW-0067">ATP-binding</keyword>
<dbReference type="PROSITE" id="PS50893">
    <property type="entry name" value="ABC_TRANSPORTER_2"/>
    <property type="match status" value="1"/>
</dbReference>
<dbReference type="GO" id="GO:0016887">
    <property type="term" value="F:ATP hydrolysis activity"/>
    <property type="evidence" value="ECO:0007669"/>
    <property type="project" value="InterPro"/>
</dbReference>
<feature type="transmembrane region" description="Helical" evidence="9">
    <location>
        <begin position="52"/>
        <end position="77"/>
    </location>
</feature>